<feature type="non-terminal residue" evidence="1">
    <location>
        <position position="1591"/>
    </location>
</feature>
<keyword evidence="2" id="KW-1185">Reference proteome</keyword>
<organism evidence="1 2">
    <name type="scientific">Prorocentrum cordatum</name>
    <dbReference type="NCBI Taxonomy" id="2364126"/>
    <lineage>
        <taxon>Eukaryota</taxon>
        <taxon>Sar</taxon>
        <taxon>Alveolata</taxon>
        <taxon>Dinophyceae</taxon>
        <taxon>Prorocentrales</taxon>
        <taxon>Prorocentraceae</taxon>
        <taxon>Prorocentrum</taxon>
    </lineage>
</organism>
<dbReference type="EMBL" id="CAUYUJ010016039">
    <property type="protein sequence ID" value="CAK0861069.1"/>
    <property type="molecule type" value="Genomic_DNA"/>
</dbReference>
<accession>A0ABN9UMD1</accession>
<reference evidence="1" key="1">
    <citation type="submission" date="2023-10" db="EMBL/GenBank/DDBJ databases">
        <authorList>
            <person name="Chen Y."/>
            <person name="Shah S."/>
            <person name="Dougan E. K."/>
            <person name="Thang M."/>
            <person name="Chan C."/>
        </authorList>
    </citation>
    <scope>NUCLEOTIDE SEQUENCE [LARGE SCALE GENOMIC DNA]</scope>
</reference>
<name>A0ABN9UMD1_9DINO</name>
<dbReference type="Proteomes" id="UP001189429">
    <property type="component" value="Unassembled WGS sequence"/>
</dbReference>
<comment type="caution">
    <text evidence="1">The sequence shown here is derived from an EMBL/GenBank/DDBJ whole genome shotgun (WGS) entry which is preliminary data.</text>
</comment>
<gene>
    <name evidence="1" type="ORF">PCOR1329_LOCUS49859</name>
</gene>
<sequence>MKQCVLESVQLGRGAVALSFGLSGLPGAEAPEGLLGAGACVSLRLELEISPSEKVERAAQCAGHVRLPPALAEVGGELKPGSFLAESGEGAVWSSLLPASPGPGAELVLLGARLGFPSMVRPLQLLLEELEPLAEGDLGAAGASPRCGLRCWGGTPTTDGQILQHLLPADVPYRLWVLGGSRRGGCDRFDLEARATSAPAARMQEFYLGPPAWLCEGAAWPPRLEQLAEGVPLPAPRAVAGGAAGGALRARRFALRDVLELTRPPHAEPGVDGPQLAGGLRTLELQVTDASVLRLTTDAATVPVRPLLMQGRSEQEWQQPRRPDRWPAAQVPLAGGEVRYSIHAELPPGEYTLAFVTDFAVGGLRPCASVFLRLELVPRKDLDAVSAGDGIDGECANGRGENMLDEQVKEWTSPLDSFFERAMSYQLTLPRPASHAWQPQQGVQKLARAEVDLAGGKPFLLRASVSSPFAAADIGIQVFCGSAAVGDPRPAPDGTGYVVLAGPFSAAGRYAVEVFHVPRRPFGTSSQRHCVTVSVDLAAVAAALPPLPPGGPAEPAALALASAPLLSSGPCRLGCPELPAALAATPGRPAVIDGEFLLPRGGRQDIEVAGPGSGPWVVRAEASSPDAEVSVGVGGAPAPPRGRRTEDALLVVARAPIRVTVEASRLPTPTACPLLRLHLVVVAAADVPSCPGAASDAEAARGEAHRRLHDLWEFQEAFKPQRVDTARMRYFSHWLAGAGVGATVMFRVRSATAELRFELGVQPPWLPVEVLVEDAEGVTDGLWARARPSGGRLSLLAPSLPKGLYRLHLRSWSRVWNSAQDFPLTQRCALVTGAVVFLEPSGRDASNFRQEMLNLAELLAVSPLPASLAPSWLRPQDELLASQMYAVPPSGGDTILKVDGPRTLRLVAEPADILAPRLSLEVRRDGPDGEVVAYPSALMGGTQVALSRSGTYLLRLIPSGESACPDCVHQSLPFYLTVGLSAVVATTPAAANCPSEPPLAEMRALGMAPSGLAAARSWRHVGRFRARRLPGPMLVDMYVPRPSVALIGSWSDFASRHVRVGFKTQEGVWVGEQRMGTSALEIELPPGHYTFQVEEPSWSTDTGCMDFGIIVSQAALRPSVSQTFSPQLRAGALAAAAQGPAGAAWSLSLGARCDAPGASPLPLDALSPSGGSGSLGGPLGQDGRLLLRHRVMLTNIHDGRKKVFLRPRGGSLLRVAVVSGDAGQVEVALEDGAHRPLEPSAARSHGAAGWSAAYELRPEDAGGVWLSFHREHQDAHASGCAAFELLLQAAPAEDAAAMSVCPSRSNSLQELARRAAADGSAEGVVMPFPTAVEVATFDIDVDQASIVEVEVRFNFLLSDVQVWMHDGADADEEADSDMGAAGAAAEPLNARVSLLLRLQAGHHAVRVRHRPALPADKFHSAAPCFPLRISIRRAAWSGTAVVASAPAAPVSRAGDLVLVLLSPQQAPSWSMPSVAGALPSSATAFAGGLVCTWDGPALVDMALGGLGRELRTGGGQAGTDSPHMALPVSYAGAASGEVVVLTGEGGGRPWAGGPGPELLLPARPWLLAAAAARSGATAPVGAVPAAPAAPS</sequence>
<evidence type="ECO:0000313" key="2">
    <source>
        <dbReference type="Proteomes" id="UP001189429"/>
    </source>
</evidence>
<evidence type="ECO:0000313" key="1">
    <source>
        <dbReference type="EMBL" id="CAK0861069.1"/>
    </source>
</evidence>
<protein>
    <submittedName>
        <fullName evidence="1">Uncharacterized protein</fullName>
    </submittedName>
</protein>
<proteinExistence type="predicted"/>